<sequence>MSRVGARGRRGAVALGCKMVGGGSNDMLDVRARVCVVDKQEAILYESFVKPLIPGTHYWYETTGIRPEHLRDALIRLQHLFDVIFAATRRVQDILLNGEQSYSYSSRGAARLLVGHGLEHDLYALGVDYPAHLKLDTATYPPLMKTMAAMRLYKKLRAMSHLHLHCPPKDDNDESMVKTFPARRQRDSSACRRRSSSRCPSPTTNVGASTTPGDADGSRSLRNRIAIANERAYWAERTARRCAERADRRRRKALAISQCDIVEAGGKLIFTLDDERCDDIWIDTSDNTTEDDDDDVDDSE</sequence>
<dbReference type="EnsemblPlants" id="EMT31449">
    <property type="protein sequence ID" value="EMT31449"/>
    <property type="gene ID" value="F775_42437"/>
</dbReference>
<reference evidence="4" key="1">
    <citation type="submission" date="2015-06" db="UniProtKB">
        <authorList>
            <consortium name="EnsemblPlants"/>
        </authorList>
    </citation>
    <scope>IDENTIFICATION</scope>
</reference>
<feature type="region of interest" description="Disordered" evidence="3">
    <location>
        <begin position="181"/>
        <end position="220"/>
    </location>
</feature>
<evidence type="ECO:0000256" key="1">
    <source>
        <dbReference type="ARBA" id="ARBA00022722"/>
    </source>
</evidence>
<organism evidence="4">
    <name type="scientific">Aegilops tauschii</name>
    <name type="common">Tausch's goatgrass</name>
    <name type="synonym">Aegilops squarrosa</name>
    <dbReference type="NCBI Taxonomy" id="37682"/>
    <lineage>
        <taxon>Eukaryota</taxon>
        <taxon>Viridiplantae</taxon>
        <taxon>Streptophyta</taxon>
        <taxon>Embryophyta</taxon>
        <taxon>Tracheophyta</taxon>
        <taxon>Spermatophyta</taxon>
        <taxon>Magnoliopsida</taxon>
        <taxon>Liliopsida</taxon>
        <taxon>Poales</taxon>
        <taxon>Poaceae</taxon>
        <taxon>BOP clade</taxon>
        <taxon>Pooideae</taxon>
        <taxon>Triticodae</taxon>
        <taxon>Triticeae</taxon>
        <taxon>Triticinae</taxon>
        <taxon>Aegilops</taxon>
    </lineage>
</organism>
<dbReference type="GO" id="GO:0003676">
    <property type="term" value="F:nucleic acid binding"/>
    <property type="evidence" value="ECO:0007669"/>
    <property type="project" value="InterPro"/>
</dbReference>
<dbReference type="ExpressionAtlas" id="M8CAS7">
    <property type="expression patterns" value="baseline"/>
</dbReference>
<dbReference type="GO" id="GO:0004527">
    <property type="term" value="F:exonuclease activity"/>
    <property type="evidence" value="ECO:0007669"/>
    <property type="project" value="InterPro"/>
</dbReference>
<evidence type="ECO:0000313" key="4">
    <source>
        <dbReference type="EnsemblPlants" id="EMT31449"/>
    </source>
</evidence>
<evidence type="ECO:0000256" key="3">
    <source>
        <dbReference type="SAM" id="MobiDB-lite"/>
    </source>
</evidence>
<accession>M8CAS7</accession>
<dbReference type="InterPro" id="IPR012337">
    <property type="entry name" value="RNaseH-like_sf"/>
</dbReference>
<name>M8CAS7_AEGTA</name>
<proteinExistence type="predicted"/>
<dbReference type="AlphaFoldDB" id="M8CAS7"/>
<evidence type="ECO:0008006" key="5">
    <source>
        <dbReference type="Google" id="ProtNLM"/>
    </source>
</evidence>
<dbReference type="PANTHER" id="PTHR12801:SF140">
    <property type="entry name" value="RNA EXONUCLEASE 4"/>
    <property type="match status" value="1"/>
</dbReference>
<keyword evidence="2" id="KW-0378">Hydrolase</keyword>
<keyword evidence="1" id="KW-0540">Nuclease</keyword>
<dbReference type="SUPFAM" id="SSF53098">
    <property type="entry name" value="Ribonuclease H-like"/>
    <property type="match status" value="1"/>
</dbReference>
<dbReference type="PANTHER" id="PTHR12801">
    <property type="entry name" value="RNA EXONUCLEASE REXO1 / RECO3 FAMILY MEMBER-RELATED"/>
    <property type="match status" value="1"/>
</dbReference>
<protein>
    <recommendedName>
        <fullName evidence="5">RNA exonuclease 4</fullName>
    </recommendedName>
</protein>
<evidence type="ECO:0000256" key="2">
    <source>
        <dbReference type="ARBA" id="ARBA00022801"/>
    </source>
</evidence>
<dbReference type="Gene3D" id="3.30.420.10">
    <property type="entry name" value="Ribonuclease H-like superfamily/Ribonuclease H"/>
    <property type="match status" value="1"/>
</dbReference>
<feature type="compositionally biased region" description="Polar residues" evidence="3">
    <location>
        <begin position="203"/>
        <end position="212"/>
    </location>
</feature>
<dbReference type="InterPro" id="IPR047021">
    <property type="entry name" value="REXO1/3/4-like"/>
</dbReference>
<dbReference type="GO" id="GO:0005634">
    <property type="term" value="C:nucleus"/>
    <property type="evidence" value="ECO:0007669"/>
    <property type="project" value="TreeGrafter"/>
</dbReference>
<dbReference type="InterPro" id="IPR036397">
    <property type="entry name" value="RNaseH_sf"/>
</dbReference>